<organism evidence="3 4">
    <name type="scientific">Streptomyces atratus</name>
    <dbReference type="NCBI Taxonomy" id="1893"/>
    <lineage>
        <taxon>Bacteria</taxon>
        <taxon>Bacillati</taxon>
        <taxon>Actinomycetota</taxon>
        <taxon>Actinomycetes</taxon>
        <taxon>Kitasatosporales</taxon>
        <taxon>Streptomycetaceae</taxon>
        <taxon>Streptomyces</taxon>
    </lineage>
</organism>
<evidence type="ECO:0000313" key="3">
    <source>
        <dbReference type="EMBL" id="SFY45256.1"/>
    </source>
</evidence>
<feature type="chain" id="PRO_5012837543" description="DNRLRE domain-containing protein" evidence="2">
    <location>
        <begin position="31"/>
        <end position="763"/>
    </location>
</feature>
<feature type="compositionally biased region" description="Polar residues" evidence="1">
    <location>
        <begin position="413"/>
        <end position="429"/>
    </location>
</feature>
<dbReference type="AlphaFoldDB" id="A0A1K2FDL0"/>
<dbReference type="Proteomes" id="UP000181909">
    <property type="component" value="Unassembled WGS sequence"/>
</dbReference>
<protein>
    <recommendedName>
        <fullName evidence="5">DNRLRE domain-containing protein</fullName>
    </recommendedName>
</protein>
<sequence length="763" mass="81135">MSSGGLRFIASSLALALAATLIHGTSDAFAASPQAATSAKRSAATQAADIPSARVAARLSGKRVEALSERTETSTTWVNKNGSLTTELTAGPVRFEDEATGEWRDVDLDLVSGSDGSIAPKAHPRGLKLAGKTGSRATSLKSAQAAKPTDLVTLGKGDEQITLQWKGGLPTPKLNGTRATYVNAVPGADVVVEATRTGYEQYVDIQQRPAAEGYTYTLPLKAKGLKVKEQADGSLLFTDRKNKRRAVMPAPVMWDASVDKASGEHTNRAKVDMKVVQRKGAVDLVITPDAKFLGAPGTKYPVTVDPSTSSLSNVFDTYVQQGETVDGSNDVELDLGNPGTKNADGTPRTAQSFISWNTSPIQDALVLDAKLSLWNFHSGNNVDCKAYPWEVWSSGAASTSSRWANRPTMTAKKATSTETRGNTSCTTQPDGWINADVSTLVQEWASAKATRGHMGIRATDESVVAQWKRVNSANAASNPPKLVVNYNYRPRTGTKQEAGPPYFSYGGDYVVNTTTPTLRDTFVDADGDKVNGTFQIFDSATNTQVGNVLVSKFVPSGQVASVTVPAGVLAEGKTYKFRTSPYDGTHYNAGWSAYKTFTVDTKAPSAPTKITSTDYPSTSWVKGGGQAGSFVITPPASDHNWLEWSLDGATWTKVAIGGASGDKTVSITPPQDGTQRLQVRTVDKADNRSEAAEYTFHAGPGGFNQPSDGDRTARRLIWWRKPTAASTTRSHSPGAAPTRMPGRGFRSVTSALGELRSPPGPSP</sequence>
<proteinExistence type="predicted"/>
<dbReference type="EMBL" id="FPJO01000067">
    <property type="protein sequence ID" value="SFY45256.1"/>
    <property type="molecule type" value="Genomic_DNA"/>
</dbReference>
<feature type="region of interest" description="Disordered" evidence="1">
    <location>
        <begin position="401"/>
        <end position="429"/>
    </location>
</feature>
<reference evidence="3 4" key="1">
    <citation type="submission" date="2016-11" db="EMBL/GenBank/DDBJ databases">
        <authorList>
            <person name="Jaros S."/>
            <person name="Januszkiewicz K."/>
            <person name="Wedrychowicz H."/>
        </authorList>
    </citation>
    <scope>NUCLEOTIDE SEQUENCE [LARGE SCALE GENOMIC DNA]</scope>
    <source>
        <strain evidence="3 4">OK807</strain>
    </source>
</reference>
<evidence type="ECO:0008006" key="5">
    <source>
        <dbReference type="Google" id="ProtNLM"/>
    </source>
</evidence>
<feature type="signal peptide" evidence="2">
    <location>
        <begin position="1"/>
        <end position="30"/>
    </location>
</feature>
<keyword evidence="2" id="KW-0732">Signal</keyword>
<feature type="region of interest" description="Disordered" evidence="1">
    <location>
        <begin position="721"/>
        <end position="763"/>
    </location>
</feature>
<dbReference type="STRING" id="1893.SAMN02787144_10674"/>
<dbReference type="NCBIfam" id="NF033679">
    <property type="entry name" value="DNRLRE_dom"/>
    <property type="match status" value="1"/>
</dbReference>
<evidence type="ECO:0000256" key="2">
    <source>
        <dbReference type="SAM" id="SignalP"/>
    </source>
</evidence>
<evidence type="ECO:0000313" key="4">
    <source>
        <dbReference type="Proteomes" id="UP000181909"/>
    </source>
</evidence>
<accession>A0A1K2FDL0</accession>
<gene>
    <name evidence="3" type="ORF">SAMN02787144_10674</name>
</gene>
<name>A0A1K2FDL0_STRAR</name>
<evidence type="ECO:0000256" key="1">
    <source>
        <dbReference type="SAM" id="MobiDB-lite"/>
    </source>
</evidence>